<dbReference type="EMBL" id="QGMK01000258">
    <property type="protein sequence ID" value="TVY82906.1"/>
    <property type="molecule type" value="Genomic_DNA"/>
</dbReference>
<sequence length="195" mass="21995">MAANSPKLTPWAERYGVMYNGSNQSGYTPTEAIIPGQAETHEILNSEQFQKQRLLTFTTRELGQMDALTTRELKSGSLQNAIIPFLQRENWETAAPSPDLPRTYLYQLADGTGLWSASNNEVWDVLRPCVTIASRILILMLWRKVSDVLYPQIVSGHKTNSQLPKGFIDRFINALLEIHKSSLMRLTVGIGYLKI</sequence>
<gene>
    <name evidence="1" type="ORF">LSUE1_G001889</name>
</gene>
<reference evidence="1 2" key="1">
    <citation type="submission" date="2018-05" db="EMBL/GenBank/DDBJ databases">
        <title>Genome sequencing and assembly of the regulated plant pathogen Lachnellula willkommii and related sister species for the development of diagnostic species identification markers.</title>
        <authorList>
            <person name="Giroux E."/>
            <person name="Bilodeau G."/>
        </authorList>
    </citation>
    <scope>NUCLEOTIDE SEQUENCE [LARGE SCALE GENOMIC DNA]</scope>
    <source>
        <strain evidence="1 2">CBS 268.59</strain>
    </source>
</reference>
<dbReference type="AlphaFoldDB" id="A0A8T9CC92"/>
<protein>
    <submittedName>
        <fullName evidence="1">Uncharacterized protein</fullName>
    </submittedName>
</protein>
<proteinExistence type="predicted"/>
<dbReference type="Proteomes" id="UP000469558">
    <property type="component" value="Unassembled WGS sequence"/>
</dbReference>
<evidence type="ECO:0000313" key="2">
    <source>
        <dbReference type="Proteomes" id="UP000469558"/>
    </source>
</evidence>
<name>A0A8T9CC92_9HELO</name>
<comment type="caution">
    <text evidence="1">The sequence shown here is derived from an EMBL/GenBank/DDBJ whole genome shotgun (WGS) entry which is preliminary data.</text>
</comment>
<accession>A0A8T9CC92</accession>
<organism evidence="1 2">
    <name type="scientific">Lachnellula suecica</name>
    <dbReference type="NCBI Taxonomy" id="602035"/>
    <lineage>
        <taxon>Eukaryota</taxon>
        <taxon>Fungi</taxon>
        <taxon>Dikarya</taxon>
        <taxon>Ascomycota</taxon>
        <taxon>Pezizomycotina</taxon>
        <taxon>Leotiomycetes</taxon>
        <taxon>Helotiales</taxon>
        <taxon>Lachnaceae</taxon>
        <taxon>Lachnellula</taxon>
    </lineage>
</organism>
<dbReference type="OrthoDB" id="10254945at2759"/>
<evidence type="ECO:0000313" key="1">
    <source>
        <dbReference type="EMBL" id="TVY82906.1"/>
    </source>
</evidence>
<keyword evidence="2" id="KW-1185">Reference proteome</keyword>